<evidence type="ECO:0000313" key="7">
    <source>
        <dbReference type="Proteomes" id="UP001206128"/>
    </source>
</evidence>
<dbReference type="SMART" id="SM00895">
    <property type="entry name" value="FCD"/>
    <property type="match status" value="1"/>
</dbReference>
<dbReference type="CDD" id="cd07377">
    <property type="entry name" value="WHTH_GntR"/>
    <property type="match status" value="1"/>
</dbReference>
<feature type="region of interest" description="Disordered" evidence="4">
    <location>
        <begin position="225"/>
        <end position="245"/>
    </location>
</feature>
<protein>
    <submittedName>
        <fullName evidence="6">DNA-binding transcriptional regulator, FadR family</fullName>
    </submittedName>
</protein>
<accession>A0AAE3G9E6</accession>
<evidence type="ECO:0000256" key="4">
    <source>
        <dbReference type="SAM" id="MobiDB-lite"/>
    </source>
</evidence>
<keyword evidence="7" id="KW-1185">Reference proteome</keyword>
<dbReference type="Pfam" id="PF00392">
    <property type="entry name" value="GntR"/>
    <property type="match status" value="1"/>
</dbReference>
<dbReference type="PRINTS" id="PR00035">
    <property type="entry name" value="HTHGNTR"/>
</dbReference>
<dbReference type="InterPro" id="IPR008920">
    <property type="entry name" value="TF_FadR/GntR_C"/>
</dbReference>
<dbReference type="SMART" id="SM00345">
    <property type="entry name" value="HTH_GNTR"/>
    <property type="match status" value="1"/>
</dbReference>
<dbReference type="PANTHER" id="PTHR43537">
    <property type="entry name" value="TRANSCRIPTIONAL REGULATOR, GNTR FAMILY"/>
    <property type="match status" value="1"/>
</dbReference>
<dbReference type="RefSeq" id="WP_301327397.1">
    <property type="nucleotide sequence ID" value="NZ_JAMTCK010000001.1"/>
</dbReference>
<name>A0AAE3G9E6_9PSEU</name>
<dbReference type="InterPro" id="IPR036390">
    <property type="entry name" value="WH_DNA-bd_sf"/>
</dbReference>
<dbReference type="SUPFAM" id="SSF48008">
    <property type="entry name" value="GntR ligand-binding domain-like"/>
    <property type="match status" value="1"/>
</dbReference>
<sequence>MPLRLASTARLADTVVEQFEQLISSGEWAVGSRIPPEQQLVEQLGVGRSTVREAVRALEHAGLLEPRRGDGTYVRARHGLSAALVRRTRAADTLEVLEVRNSIERSAARSAAMRRTDEDLTRIFDALNAQNAARDSGDNKAFLDADAEFHRAVIAATHNTVLMELWEGLSDALAAGVATVMAELTRDHLSFPGHDGLAEAIAAGDGDGAERAVARHIDAAVTVLSRSSQKTRRSASGTTRRRTKK</sequence>
<evidence type="ECO:0000259" key="5">
    <source>
        <dbReference type="PROSITE" id="PS50949"/>
    </source>
</evidence>
<dbReference type="GO" id="GO:0003700">
    <property type="term" value="F:DNA-binding transcription factor activity"/>
    <property type="evidence" value="ECO:0007669"/>
    <property type="project" value="InterPro"/>
</dbReference>
<dbReference type="SUPFAM" id="SSF46785">
    <property type="entry name" value="Winged helix' DNA-binding domain"/>
    <property type="match status" value="1"/>
</dbReference>
<dbReference type="AlphaFoldDB" id="A0AAE3G9E6"/>
<evidence type="ECO:0000256" key="2">
    <source>
        <dbReference type="ARBA" id="ARBA00023125"/>
    </source>
</evidence>
<keyword evidence="3" id="KW-0804">Transcription</keyword>
<feature type="compositionally biased region" description="Basic residues" evidence="4">
    <location>
        <begin position="229"/>
        <end position="245"/>
    </location>
</feature>
<dbReference type="PROSITE" id="PS50949">
    <property type="entry name" value="HTH_GNTR"/>
    <property type="match status" value="1"/>
</dbReference>
<dbReference type="Proteomes" id="UP001206128">
    <property type="component" value="Unassembled WGS sequence"/>
</dbReference>
<evidence type="ECO:0000256" key="1">
    <source>
        <dbReference type="ARBA" id="ARBA00023015"/>
    </source>
</evidence>
<dbReference type="Pfam" id="PF07729">
    <property type="entry name" value="FCD"/>
    <property type="match status" value="1"/>
</dbReference>
<gene>
    <name evidence="6" type="ORF">LX83_000145</name>
</gene>
<evidence type="ECO:0000256" key="3">
    <source>
        <dbReference type="ARBA" id="ARBA00023163"/>
    </source>
</evidence>
<dbReference type="InterPro" id="IPR036388">
    <property type="entry name" value="WH-like_DNA-bd_sf"/>
</dbReference>
<reference evidence="6" key="1">
    <citation type="submission" date="2022-06" db="EMBL/GenBank/DDBJ databases">
        <title>Genomic Encyclopedia of Archaeal and Bacterial Type Strains, Phase II (KMG-II): from individual species to whole genera.</title>
        <authorList>
            <person name="Goeker M."/>
        </authorList>
    </citation>
    <scope>NUCLEOTIDE SEQUENCE</scope>
    <source>
        <strain evidence="6">DSM 43935</strain>
    </source>
</reference>
<dbReference type="Gene3D" id="1.20.120.530">
    <property type="entry name" value="GntR ligand-binding domain-like"/>
    <property type="match status" value="1"/>
</dbReference>
<feature type="domain" description="HTH gntR-type" evidence="5">
    <location>
        <begin position="9"/>
        <end position="77"/>
    </location>
</feature>
<proteinExistence type="predicted"/>
<dbReference type="EMBL" id="JAMTCK010000001">
    <property type="protein sequence ID" value="MCP2163305.1"/>
    <property type="molecule type" value="Genomic_DNA"/>
</dbReference>
<dbReference type="InterPro" id="IPR000524">
    <property type="entry name" value="Tscrpt_reg_HTH_GntR"/>
</dbReference>
<comment type="caution">
    <text evidence="6">The sequence shown here is derived from an EMBL/GenBank/DDBJ whole genome shotgun (WGS) entry which is preliminary data.</text>
</comment>
<keyword evidence="2 6" id="KW-0238">DNA-binding</keyword>
<evidence type="ECO:0000313" key="6">
    <source>
        <dbReference type="EMBL" id="MCP2163305.1"/>
    </source>
</evidence>
<dbReference type="PANTHER" id="PTHR43537:SF47">
    <property type="entry name" value="REGULATORY PROTEIN GNTR HTH"/>
    <property type="match status" value="1"/>
</dbReference>
<dbReference type="InterPro" id="IPR011711">
    <property type="entry name" value="GntR_C"/>
</dbReference>
<dbReference type="Gene3D" id="1.10.10.10">
    <property type="entry name" value="Winged helix-like DNA-binding domain superfamily/Winged helix DNA-binding domain"/>
    <property type="match status" value="1"/>
</dbReference>
<dbReference type="GO" id="GO:0003677">
    <property type="term" value="F:DNA binding"/>
    <property type="evidence" value="ECO:0007669"/>
    <property type="project" value="UniProtKB-KW"/>
</dbReference>
<keyword evidence="1" id="KW-0805">Transcription regulation</keyword>
<organism evidence="6 7">
    <name type="scientific">Goodfellowiella coeruleoviolacea</name>
    <dbReference type="NCBI Taxonomy" id="334858"/>
    <lineage>
        <taxon>Bacteria</taxon>
        <taxon>Bacillati</taxon>
        <taxon>Actinomycetota</taxon>
        <taxon>Actinomycetes</taxon>
        <taxon>Pseudonocardiales</taxon>
        <taxon>Pseudonocardiaceae</taxon>
        <taxon>Goodfellowiella</taxon>
    </lineage>
</organism>